<accession>A0A2S2E1S2</accession>
<dbReference type="EMBL" id="CP029347">
    <property type="protein sequence ID" value="AWL11210.1"/>
    <property type="molecule type" value="Genomic_DNA"/>
</dbReference>
<dbReference type="KEGG" id="salh:HMF8227_00714"/>
<dbReference type="RefSeq" id="WP_109338874.1">
    <property type="nucleotide sequence ID" value="NZ_CP029347.1"/>
</dbReference>
<keyword evidence="3" id="KW-1185">Reference proteome</keyword>
<sequence>MDERIQQKQAGVALVQVLLITGIILLLVIQLTKDTQSQLRSAQLWQDKVSAELALNNAIERTLFDIMTKERVKGSGSEIQRQWNFFSSPFEIEVGGEKGRVQRTVQLRLQDMAGLASLMYSPDIIEKLLLQQSLSPAESRQLISLLQQWQGVETPSASEARGSFRGPIQFFGELDYISPGLEALLAKRFVTYLPVDYFNPGTLPKELLALIAPNDSLDNLLARRLSGKLDEREFRALSGIDSMDSVSFYPSEMIAINAAVNTGDFRVSKNITIKLQPDREPPIVFLE</sequence>
<evidence type="ECO:0000256" key="1">
    <source>
        <dbReference type="SAM" id="Phobius"/>
    </source>
</evidence>
<keyword evidence="1" id="KW-0472">Membrane</keyword>
<reference evidence="2 3" key="1">
    <citation type="submission" date="2018-05" db="EMBL/GenBank/DDBJ databases">
        <title>Salinimonas sp. HMF8227 Genome sequencing and assembly.</title>
        <authorList>
            <person name="Kang H."/>
            <person name="Kang J."/>
            <person name="Cha I."/>
            <person name="Kim H."/>
            <person name="Joh K."/>
        </authorList>
    </citation>
    <scope>NUCLEOTIDE SEQUENCE [LARGE SCALE GENOMIC DNA]</scope>
    <source>
        <strain evidence="2 3">HMF8227</strain>
    </source>
</reference>
<protein>
    <recommendedName>
        <fullName evidence="4">Type II secretion system protein K</fullName>
    </recommendedName>
</protein>
<organism evidence="2 3">
    <name type="scientific">Saliniradius amylolyticus</name>
    <dbReference type="NCBI Taxonomy" id="2183582"/>
    <lineage>
        <taxon>Bacteria</taxon>
        <taxon>Pseudomonadati</taxon>
        <taxon>Pseudomonadota</taxon>
        <taxon>Gammaproteobacteria</taxon>
        <taxon>Alteromonadales</taxon>
        <taxon>Alteromonadaceae</taxon>
        <taxon>Saliniradius</taxon>
    </lineage>
</organism>
<evidence type="ECO:0000313" key="3">
    <source>
        <dbReference type="Proteomes" id="UP000245728"/>
    </source>
</evidence>
<dbReference type="OrthoDB" id="6316127at2"/>
<name>A0A2S2E1S2_9ALTE</name>
<keyword evidence="1" id="KW-1133">Transmembrane helix</keyword>
<keyword evidence="1" id="KW-0812">Transmembrane</keyword>
<gene>
    <name evidence="2" type="ORF">HMF8227_00714</name>
</gene>
<evidence type="ECO:0000313" key="2">
    <source>
        <dbReference type="EMBL" id="AWL11210.1"/>
    </source>
</evidence>
<dbReference type="Proteomes" id="UP000245728">
    <property type="component" value="Chromosome"/>
</dbReference>
<dbReference type="AlphaFoldDB" id="A0A2S2E1S2"/>
<proteinExistence type="predicted"/>
<evidence type="ECO:0008006" key="4">
    <source>
        <dbReference type="Google" id="ProtNLM"/>
    </source>
</evidence>
<feature type="transmembrane region" description="Helical" evidence="1">
    <location>
        <begin position="12"/>
        <end position="31"/>
    </location>
</feature>